<protein>
    <submittedName>
        <fullName evidence="2">Uncharacterized protein</fullName>
    </submittedName>
</protein>
<proteinExistence type="predicted"/>
<name>A0A4Y2BL69_ARAVE</name>
<feature type="compositionally biased region" description="Basic and acidic residues" evidence="1">
    <location>
        <begin position="34"/>
        <end position="45"/>
    </location>
</feature>
<dbReference type="AlphaFoldDB" id="A0A4Y2BL69"/>
<dbReference type="Proteomes" id="UP000499080">
    <property type="component" value="Unassembled WGS sequence"/>
</dbReference>
<evidence type="ECO:0000313" key="3">
    <source>
        <dbReference type="Proteomes" id="UP000499080"/>
    </source>
</evidence>
<dbReference type="OrthoDB" id="10326051at2759"/>
<sequence>MATVAREALTKAGGTRSLPSDIEGFPMKGASDSPDNKEGKRKTEKDEEGPCVPMEIPQRVFSCSSSLFFCGVGGWIVSFKSRLLLRYAPEQ</sequence>
<accession>A0A4Y2BL69</accession>
<evidence type="ECO:0000256" key="1">
    <source>
        <dbReference type="SAM" id="MobiDB-lite"/>
    </source>
</evidence>
<keyword evidence="3" id="KW-1185">Reference proteome</keyword>
<organism evidence="2 3">
    <name type="scientific">Araneus ventricosus</name>
    <name type="common">Orbweaver spider</name>
    <name type="synonym">Epeira ventricosa</name>
    <dbReference type="NCBI Taxonomy" id="182803"/>
    <lineage>
        <taxon>Eukaryota</taxon>
        <taxon>Metazoa</taxon>
        <taxon>Ecdysozoa</taxon>
        <taxon>Arthropoda</taxon>
        <taxon>Chelicerata</taxon>
        <taxon>Arachnida</taxon>
        <taxon>Araneae</taxon>
        <taxon>Araneomorphae</taxon>
        <taxon>Entelegynae</taxon>
        <taxon>Araneoidea</taxon>
        <taxon>Araneidae</taxon>
        <taxon>Araneus</taxon>
    </lineage>
</organism>
<evidence type="ECO:0000313" key="2">
    <source>
        <dbReference type="EMBL" id="GBL92818.1"/>
    </source>
</evidence>
<feature type="region of interest" description="Disordered" evidence="1">
    <location>
        <begin position="1"/>
        <end position="51"/>
    </location>
</feature>
<gene>
    <name evidence="2" type="ORF">AVEN_4528_1</name>
</gene>
<dbReference type="EMBL" id="BGPR01000089">
    <property type="protein sequence ID" value="GBL92818.1"/>
    <property type="molecule type" value="Genomic_DNA"/>
</dbReference>
<comment type="caution">
    <text evidence="2">The sequence shown here is derived from an EMBL/GenBank/DDBJ whole genome shotgun (WGS) entry which is preliminary data.</text>
</comment>
<reference evidence="2 3" key="1">
    <citation type="journal article" date="2019" name="Sci. Rep.">
        <title>Orb-weaving spider Araneus ventricosus genome elucidates the spidroin gene catalogue.</title>
        <authorList>
            <person name="Kono N."/>
            <person name="Nakamura H."/>
            <person name="Ohtoshi R."/>
            <person name="Moran D.A.P."/>
            <person name="Shinohara A."/>
            <person name="Yoshida Y."/>
            <person name="Fujiwara M."/>
            <person name="Mori M."/>
            <person name="Tomita M."/>
            <person name="Arakawa K."/>
        </authorList>
    </citation>
    <scope>NUCLEOTIDE SEQUENCE [LARGE SCALE GENOMIC DNA]</scope>
</reference>